<feature type="compositionally biased region" description="Polar residues" evidence="1">
    <location>
        <begin position="13"/>
        <end position="27"/>
    </location>
</feature>
<feature type="compositionally biased region" description="Low complexity" evidence="1">
    <location>
        <begin position="479"/>
        <end position="490"/>
    </location>
</feature>
<dbReference type="EMBL" id="MU155148">
    <property type="protein sequence ID" value="KAF9484027.1"/>
    <property type="molecule type" value="Genomic_DNA"/>
</dbReference>
<sequence length="889" mass="99913">MQVTEDTPLVPSQLHNASSNVATTRTPPSKRPFFAIPYQASAKSRGSNVVTPESNNSPACHFNSRGEIIGLTRYGLAAEIPRIPRNIETQRAEATREQRGRMTQCDRCNSLMPGYYLGSICPTCRDDMTIVQSKSMRLTNMITPVNVQNIKPTSISPFSSSQQLDISGNSLMERQSNKDDDGDTDIENLEFTYPASPNLNEGYTKLVEKDNYTDVVNRVHGLLSRPPDRPTKRRKPSHPDKTTHPKPPHDKAQKTTEPLFKDVKSIPFRSLKLCSTPNCTGIISADSFATRCLNCVRNDWKSRRAQLSAQVIHGHPAATSNEILRRDDKPEQAFSTRRGKQKAVTWADEISDTIMEDVEHVKSHISSSHTPVRNEIAKLTASVDAKVCLPSEVELSSESQLRSQLSGLASPQKRSAPKVRLIVKPTVNNSTIELSSSQGQALGSISRFCPLGPDQTISSSCLKDQEHALGWDSDLTELSDSVNSTDSDSSCEPLDESEVNVASSSKSSGLKIRIPARPGVYSRTCASPRCNRVLAAKYRWKSCVMCRAQSRDYQRKRQNIQGRHIRLDQELLDSQNMGTPLARELHKQDRLIEDDLVDLVPGARLCNIRSCTYIIPPVEEYRWKMCALCRLRKREKKKQDRLKKGMEGSTRQIPRALFQSTINNLPLRSGTRFPGRCPSVDCGMLVEGINASQCKQCIARRVWLMNRTGDSSSVKVLEQRRLYIAKPQRPSPYPQFKCFSAFLMEFKNRLSGFVRAHSVFFLFKHVKNAKALFALDGEFSVVALDFDLIKRKDEIDIQALQYKREIEHIGRIKFNSKRLISILEGGGIAIRFVCYYPVPVLQAMVYDNKTVIATVSKEMQCELEIANVPDDSHPFIPGQRTIIRFRLLG</sequence>
<feature type="compositionally biased region" description="Basic and acidic residues" evidence="1">
    <location>
        <begin position="237"/>
        <end position="260"/>
    </location>
</feature>
<proteinExistence type="predicted"/>
<dbReference type="AlphaFoldDB" id="A0A9P6CYF5"/>
<protein>
    <submittedName>
        <fullName evidence="2">Uncharacterized protein</fullName>
    </submittedName>
</protein>
<feature type="region of interest" description="Disordered" evidence="1">
    <location>
        <begin position="479"/>
        <end position="498"/>
    </location>
</feature>
<gene>
    <name evidence="2" type="ORF">BDN70DRAFT_873198</name>
</gene>
<name>A0A9P6CYF5_9AGAR</name>
<feature type="region of interest" description="Disordered" evidence="1">
    <location>
        <begin position="1"/>
        <end position="32"/>
    </location>
</feature>
<accession>A0A9P6CYF5</accession>
<dbReference type="OrthoDB" id="3266602at2759"/>
<keyword evidence="3" id="KW-1185">Reference proteome</keyword>
<dbReference type="Proteomes" id="UP000807469">
    <property type="component" value="Unassembled WGS sequence"/>
</dbReference>
<evidence type="ECO:0000256" key="1">
    <source>
        <dbReference type="SAM" id="MobiDB-lite"/>
    </source>
</evidence>
<feature type="region of interest" description="Disordered" evidence="1">
    <location>
        <begin position="219"/>
        <end position="260"/>
    </location>
</feature>
<comment type="caution">
    <text evidence="2">The sequence shown here is derived from an EMBL/GenBank/DDBJ whole genome shotgun (WGS) entry which is preliminary data.</text>
</comment>
<evidence type="ECO:0000313" key="3">
    <source>
        <dbReference type="Proteomes" id="UP000807469"/>
    </source>
</evidence>
<organism evidence="2 3">
    <name type="scientific">Pholiota conissans</name>
    <dbReference type="NCBI Taxonomy" id="109636"/>
    <lineage>
        <taxon>Eukaryota</taxon>
        <taxon>Fungi</taxon>
        <taxon>Dikarya</taxon>
        <taxon>Basidiomycota</taxon>
        <taxon>Agaricomycotina</taxon>
        <taxon>Agaricomycetes</taxon>
        <taxon>Agaricomycetidae</taxon>
        <taxon>Agaricales</taxon>
        <taxon>Agaricineae</taxon>
        <taxon>Strophariaceae</taxon>
        <taxon>Pholiota</taxon>
    </lineage>
</organism>
<evidence type="ECO:0000313" key="2">
    <source>
        <dbReference type="EMBL" id="KAF9484027.1"/>
    </source>
</evidence>
<reference evidence="2" key="1">
    <citation type="submission" date="2020-11" db="EMBL/GenBank/DDBJ databases">
        <authorList>
            <consortium name="DOE Joint Genome Institute"/>
            <person name="Ahrendt S."/>
            <person name="Riley R."/>
            <person name="Andreopoulos W."/>
            <person name="Labutti K."/>
            <person name="Pangilinan J."/>
            <person name="Ruiz-Duenas F.J."/>
            <person name="Barrasa J.M."/>
            <person name="Sanchez-Garcia M."/>
            <person name="Camarero S."/>
            <person name="Miyauchi S."/>
            <person name="Serrano A."/>
            <person name="Linde D."/>
            <person name="Babiker R."/>
            <person name="Drula E."/>
            <person name="Ayuso-Fernandez I."/>
            <person name="Pacheco R."/>
            <person name="Padilla G."/>
            <person name="Ferreira P."/>
            <person name="Barriuso J."/>
            <person name="Kellner H."/>
            <person name="Castanera R."/>
            <person name="Alfaro M."/>
            <person name="Ramirez L."/>
            <person name="Pisabarro A.G."/>
            <person name="Kuo A."/>
            <person name="Tritt A."/>
            <person name="Lipzen A."/>
            <person name="He G."/>
            <person name="Yan M."/>
            <person name="Ng V."/>
            <person name="Cullen D."/>
            <person name="Martin F."/>
            <person name="Rosso M.-N."/>
            <person name="Henrissat B."/>
            <person name="Hibbett D."/>
            <person name="Martinez A.T."/>
            <person name="Grigoriev I.V."/>
        </authorList>
    </citation>
    <scope>NUCLEOTIDE SEQUENCE</scope>
    <source>
        <strain evidence="2">CIRM-BRFM 674</strain>
    </source>
</reference>